<comment type="caution">
    <text evidence="11">The sequence shown here is derived from an EMBL/GenBank/DDBJ whole genome shotgun (WGS) entry which is preliminary data.</text>
</comment>
<sequence length="323" mass="36290">MKIGIDLLGIDKKEEIYNFVNNFNDENVKLVVYGLDEDLLKIYDNTNVFKELCTEEVYMEDDAARVHRRKKDSSMIRMLEDLKNDKLDVTISGGSTGAYMASSLFVVGRIPGIAKPGLATMLPTITNHKFLFTDLGANVETKSEDLLNYSKLGRIYIENMFNVANPKTVLLNIGHEDTKGNKLYKETFKLLKENIVGFEGNLEARNILNHTSDVVIADGFTGNMVLKTIEGTALTFGKLIKELFLKNILSKISALLVKNGIKSFKRKFDYSEYGGAVLIGLKKPVIKIHGSANEKAVYYAVEQAKQIYNNKVYEKMNELSEGE</sequence>
<dbReference type="EC" id="2.3.1.274" evidence="8 10"/>
<dbReference type="Gene3D" id="3.40.718.10">
    <property type="entry name" value="Isopropylmalate Dehydrogenase"/>
    <property type="match status" value="1"/>
</dbReference>
<keyword evidence="7 10" id="KW-1208">Phospholipid metabolism</keyword>
<evidence type="ECO:0000256" key="2">
    <source>
        <dbReference type="ARBA" id="ARBA00022490"/>
    </source>
</evidence>
<protein>
    <recommendedName>
        <fullName evidence="8 10">Phosphate acyltransferase</fullName>
        <ecNumber evidence="8 10">2.3.1.274</ecNumber>
    </recommendedName>
    <alternativeName>
        <fullName evidence="10">Acyl-ACP phosphotransacylase</fullName>
    </alternativeName>
    <alternativeName>
        <fullName evidence="10">Acyl-[acyl-carrier-protein]--phosphate acyltransferase</fullName>
    </alternativeName>
    <alternativeName>
        <fullName evidence="10">Phosphate-acyl-ACP acyltransferase</fullName>
    </alternativeName>
</protein>
<comment type="catalytic activity">
    <reaction evidence="1 10">
        <text>a fatty acyl-[ACP] + phosphate = an acyl phosphate + holo-[ACP]</text>
        <dbReference type="Rhea" id="RHEA:42292"/>
        <dbReference type="Rhea" id="RHEA-COMP:9685"/>
        <dbReference type="Rhea" id="RHEA-COMP:14125"/>
        <dbReference type="ChEBI" id="CHEBI:43474"/>
        <dbReference type="ChEBI" id="CHEBI:59918"/>
        <dbReference type="ChEBI" id="CHEBI:64479"/>
        <dbReference type="ChEBI" id="CHEBI:138651"/>
        <dbReference type="EC" id="2.3.1.274"/>
    </reaction>
</comment>
<evidence type="ECO:0000256" key="6">
    <source>
        <dbReference type="ARBA" id="ARBA00023209"/>
    </source>
</evidence>
<comment type="pathway">
    <text evidence="10">Lipid metabolism; phospholipid metabolism.</text>
</comment>
<dbReference type="GO" id="GO:0016746">
    <property type="term" value="F:acyltransferase activity"/>
    <property type="evidence" value="ECO:0007669"/>
    <property type="project" value="UniProtKB-KW"/>
</dbReference>
<evidence type="ECO:0000256" key="4">
    <source>
        <dbReference type="ARBA" id="ARBA00022679"/>
    </source>
</evidence>
<evidence type="ECO:0000256" key="9">
    <source>
        <dbReference type="ARBA" id="ARBA00046608"/>
    </source>
</evidence>
<dbReference type="SUPFAM" id="SSF53659">
    <property type="entry name" value="Isocitrate/Isopropylmalate dehydrogenase-like"/>
    <property type="match status" value="1"/>
</dbReference>
<keyword evidence="2 10" id="KW-0963">Cytoplasm</keyword>
<dbReference type="NCBIfam" id="TIGR00182">
    <property type="entry name" value="plsX"/>
    <property type="match status" value="1"/>
</dbReference>
<name>A0ABX2T2S5_9BACL</name>
<keyword evidence="4 10" id="KW-0808">Transferase</keyword>
<dbReference type="RefSeq" id="WP_179941706.1">
    <property type="nucleotide sequence ID" value="NZ_JACBYF010000018.1"/>
</dbReference>
<evidence type="ECO:0000256" key="7">
    <source>
        <dbReference type="ARBA" id="ARBA00023264"/>
    </source>
</evidence>
<reference evidence="11 12" key="1">
    <citation type="submission" date="2020-07" db="EMBL/GenBank/DDBJ databases">
        <title>MOT database genomes.</title>
        <authorList>
            <person name="Joseph S."/>
            <person name="Aduse-Opoku J."/>
            <person name="Hashim A."/>
            <person name="Wade W."/>
            <person name="Curtis M."/>
        </authorList>
    </citation>
    <scope>NUCLEOTIDE SEQUENCE [LARGE SCALE GENOMIC DNA]</scope>
    <source>
        <strain evidence="11 12">CIP 106318</strain>
    </source>
</reference>
<keyword evidence="11" id="KW-0012">Acyltransferase</keyword>
<evidence type="ECO:0000256" key="1">
    <source>
        <dbReference type="ARBA" id="ARBA00001232"/>
    </source>
</evidence>
<dbReference type="InterPro" id="IPR012281">
    <property type="entry name" value="Phospholipid_synth_PlsX-like"/>
</dbReference>
<comment type="subcellular location">
    <subcellularLocation>
        <location evidence="10">Cytoplasm</location>
    </subcellularLocation>
    <text evidence="10">Associated with the membrane possibly through PlsY.</text>
</comment>
<dbReference type="PIRSF" id="PIRSF002465">
    <property type="entry name" value="Phsphlp_syn_PlsX"/>
    <property type="match status" value="1"/>
</dbReference>
<evidence type="ECO:0000313" key="12">
    <source>
        <dbReference type="Proteomes" id="UP000531840"/>
    </source>
</evidence>
<dbReference type="Proteomes" id="UP000531840">
    <property type="component" value="Unassembled WGS sequence"/>
</dbReference>
<dbReference type="HAMAP" id="MF_00019">
    <property type="entry name" value="PlsX"/>
    <property type="match status" value="1"/>
</dbReference>
<organism evidence="11 12">
    <name type="scientific">Gemelliphila palaticanis</name>
    <dbReference type="NCBI Taxonomy" id="81950"/>
    <lineage>
        <taxon>Bacteria</taxon>
        <taxon>Bacillati</taxon>
        <taxon>Bacillota</taxon>
        <taxon>Bacilli</taxon>
        <taxon>Bacillales</taxon>
        <taxon>Gemellaceae</taxon>
        <taxon>Gemelliphila</taxon>
    </lineage>
</organism>
<evidence type="ECO:0000256" key="10">
    <source>
        <dbReference type="HAMAP-Rule" id="MF_00019"/>
    </source>
</evidence>
<keyword evidence="12" id="KW-1185">Reference proteome</keyword>
<keyword evidence="3 10" id="KW-0444">Lipid biosynthesis</keyword>
<dbReference type="PANTHER" id="PTHR30100:SF1">
    <property type="entry name" value="PHOSPHATE ACYLTRANSFERASE"/>
    <property type="match status" value="1"/>
</dbReference>
<evidence type="ECO:0000313" key="11">
    <source>
        <dbReference type="EMBL" id="NYS47923.1"/>
    </source>
</evidence>
<comment type="similarity">
    <text evidence="10">Belongs to the PlsX family.</text>
</comment>
<gene>
    <name evidence="10 11" type="primary">plsX</name>
    <name evidence="11" type="ORF">HZY85_07040</name>
</gene>
<keyword evidence="5 10" id="KW-0443">Lipid metabolism</keyword>
<evidence type="ECO:0000256" key="3">
    <source>
        <dbReference type="ARBA" id="ARBA00022516"/>
    </source>
</evidence>
<dbReference type="EMBL" id="JACBYF010000018">
    <property type="protein sequence ID" value="NYS47923.1"/>
    <property type="molecule type" value="Genomic_DNA"/>
</dbReference>
<comment type="function">
    <text evidence="10">Catalyzes the reversible formation of acyl-phosphate (acyl-PO(4)) from acyl-[acyl-carrier-protein] (acyl-ACP). This enzyme utilizes acyl-ACP as fatty acyl donor, but not acyl-CoA.</text>
</comment>
<dbReference type="PANTHER" id="PTHR30100">
    <property type="entry name" value="FATTY ACID/PHOSPHOLIPID SYNTHESIS PROTEIN PLSX"/>
    <property type="match status" value="1"/>
</dbReference>
<keyword evidence="6 10" id="KW-0594">Phospholipid biosynthesis</keyword>
<evidence type="ECO:0000256" key="8">
    <source>
        <dbReference type="ARBA" id="ARBA00024069"/>
    </source>
</evidence>
<dbReference type="InterPro" id="IPR003664">
    <property type="entry name" value="FA_synthesis"/>
</dbReference>
<proteinExistence type="inferred from homology"/>
<dbReference type="Pfam" id="PF02504">
    <property type="entry name" value="FA_synthesis"/>
    <property type="match status" value="1"/>
</dbReference>
<evidence type="ECO:0000256" key="5">
    <source>
        <dbReference type="ARBA" id="ARBA00023098"/>
    </source>
</evidence>
<comment type="subunit">
    <text evidence="9 10">Homodimer. Probably interacts with PlsY.</text>
</comment>
<accession>A0ABX2T2S5</accession>